<dbReference type="RefSeq" id="WP_142788493.1">
    <property type="nucleotide sequence ID" value="NZ_VHJK01000001.1"/>
</dbReference>
<keyword evidence="3" id="KW-1185">Reference proteome</keyword>
<proteinExistence type="predicted"/>
<name>A0A547PDL0_9SPHN</name>
<gene>
    <name evidence="2" type="ORF">FGU71_10340</name>
</gene>
<dbReference type="PANTHER" id="PTHR43737">
    <property type="entry name" value="BLL7424 PROTEIN"/>
    <property type="match status" value="1"/>
</dbReference>
<dbReference type="OrthoDB" id="9772295at2"/>
<evidence type="ECO:0000313" key="2">
    <source>
        <dbReference type="EMBL" id="TRD12220.1"/>
    </source>
</evidence>
<feature type="region of interest" description="Disordered" evidence="1">
    <location>
        <begin position="56"/>
        <end position="79"/>
    </location>
</feature>
<dbReference type="EMBL" id="VHJK01000001">
    <property type="protein sequence ID" value="TRD12220.1"/>
    <property type="molecule type" value="Genomic_DNA"/>
</dbReference>
<accession>A0A547PDL0</accession>
<organism evidence="2 3">
    <name type="scientific">Erythrobacter insulae</name>
    <dbReference type="NCBI Taxonomy" id="2584124"/>
    <lineage>
        <taxon>Bacteria</taxon>
        <taxon>Pseudomonadati</taxon>
        <taxon>Pseudomonadota</taxon>
        <taxon>Alphaproteobacteria</taxon>
        <taxon>Sphingomonadales</taxon>
        <taxon>Erythrobacteraceae</taxon>
        <taxon>Erythrobacter/Porphyrobacter group</taxon>
        <taxon>Erythrobacter</taxon>
    </lineage>
</organism>
<dbReference type="Proteomes" id="UP000316343">
    <property type="component" value="Unassembled WGS sequence"/>
</dbReference>
<protein>
    <submittedName>
        <fullName evidence="2">DUF1800 domain-containing protein</fullName>
    </submittedName>
</protein>
<sequence length="610" mass="66242">MTTHLDAVSTEIDDTADEIEFSGDDTGSISGAKAAGIAAAALATAACGGGGTSGGGTATGGGTVPNAPPEARKPEDDAQASRFLQQASLGAGEGAIRQLRDEGFEPWLNRQMNAPNSQSARQFFSSRGYDQVDADRNYDSRRTGDQMIWSQLLSGGSSVRKRAALALSEFFVVSFNSVSINWRSPAIGEYWDILNTNAFGNFRNLIEDITLNPAMGVFLNTRGNRKADPRSGRVPDENYGREIMQLFSIGLFELNPDGTRKLSGGAPIETYDNDDVTGISKVFTGYDYDYTGIGFTPAFDSPNRQIPDADYARQPMTADPSRWVRPRSEGYHSDDEKSFLGLTIPAGTNAADSLKLALDHLFQHPNVGPFFGKQMIQRLVTSNPSPAYVQRVAETFANNGNGVRGDLRAVFKAILLDDEALDPANVTNPGFGKLREPMLRFIQLTRTFGASSVSGNWELRDFSDPANRLGQSPLRPPSVFNFFRPTYFPNGSQAAANNLLAPEFQLVNETSVAGYVNFMERAVDTSSFLFTDLELNYSAEVAIADDSQALLDRLDLLLTGNQLSTGLRDTIKTAMDDVTIDASSSDADKLRRVHIGVLLIMASTDYLIQK</sequence>
<dbReference type="PANTHER" id="PTHR43737:SF1">
    <property type="entry name" value="DUF1501 DOMAIN-CONTAINING PROTEIN"/>
    <property type="match status" value="1"/>
</dbReference>
<evidence type="ECO:0000256" key="1">
    <source>
        <dbReference type="SAM" id="MobiDB-lite"/>
    </source>
</evidence>
<dbReference type="AlphaFoldDB" id="A0A547PDL0"/>
<dbReference type="Pfam" id="PF08811">
    <property type="entry name" value="DUF1800"/>
    <property type="match status" value="1"/>
</dbReference>
<reference evidence="2 3" key="1">
    <citation type="submission" date="2019-06" db="EMBL/GenBank/DDBJ databases">
        <title>Erythrobacter insulae sp. nov., isolated from a tidal flat.</title>
        <authorList>
            <person name="Yoon J.-H."/>
        </authorList>
    </citation>
    <scope>NUCLEOTIDE SEQUENCE [LARGE SCALE GENOMIC DNA]</scope>
    <source>
        <strain evidence="2 3">JBTF-M21</strain>
    </source>
</reference>
<evidence type="ECO:0000313" key="3">
    <source>
        <dbReference type="Proteomes" id="UP000316343"/>
    </source>
</evidence>
<comment type="caution">
    <text evidence="2">The sequence shown here is derived from an EMBL/GenBank/DDBJ whole genome shotgun (WGS) entry which is preliminary data.</text>
</comment>
<dbReference type="InterPro" id="IPR014917">
    <property type="entry name" value="DUF1800"/>
</dbReference>